<proteinExistence type="predicted"/>
<reference evidence="2" key="1">
    <citation type="journal article" date="2020" name="Nature">
        <title>Giant virus diversity and host interactions through global metagenomics.</title>
        <authorList>
            <person name="Schulz F."/>
            <person name="Roux S."/>
            <person name="Paez-Espino D."/>
            <person name="Jungbluth S."/>
            <person name="Walsh D.A."/>
            <person name="Denef V.J."/>
            <person name="McMahon K.D."/>
            <person name="Konstantinidis K.T."/>
            <person name="Eloe-Fadrosh E.A."/>
            <person name="Kyrpides N.C."/>
            <person name="Woyke T."/>
        </authorList>
    </citation>
    <scope>NUCLEOTIDE SEQUENCE</scope>
    <source>
        <strain evidence="2">GVMAG-S-1101165-83</strain>
    </source>
</reference>
<accession>A0A6C0K0L5</accession>
<dbReference type="AlphaFoldDB" id="A0A6C0K0L5"/>
<dbReference type="SUPFAM" id="SSF52980">
    <property type="entry name" value="Restriction endonuclease-like"/>
    <property type="match status" value="1"/>
</dbReference>
<name>A0A6C0K0L5_9ZZZZ</name>
<dbReference type="InterPro" id="IPR011335">
    <property type="entry name" value="Restrct_endonuc-II-like"/>
</dbReference>
<dbReference type="InterPro" id="IPR039442">
    <property type="entry name" value="Mrr-like_dom"/>
</dbReference>
<sequence length="226" mass="26888">MSEQALQTAKELVSKIINIHDEDKNKNKFDCLMQEFENYIEGGMAHNMIELKEKANNKKKKGDLFEAFCFLYIEHVLKHDQVWFYKDFPMELKNKFDLTKNDYGIDLLSKKGDNYYAIQCKYRKPQEKIQTIPWKSLSTFYAIVVKTGPWLKHITMTNTNGCRHIGKKTEKDWSICLGTFRKIDHFSWLKFIDFKQENIVIVIDSTEKEDDKELLRQKRLAYYSSI</sequence>
<dbReference type="Pfam" id="PF13156">
    <property type="entry name" value="Mrr_cat_2"/>
    <property type="match status" value="1"/>
</dbReference>
<feature type="domain" description="Mrr-like" evidence="1">
    <location>
        <begin position="79"/>
        <end position="156"/>
    </location>
</feature>
<organism evidence="2">
    <name type="scientific">viral metagenome</name>
    <dbReference type="NCBI Taxonomy" id="1070528"/>
    <lineage>
        <taxon>unclassified sequences</taxon>
        <taxon>metagenomes</taxon>
        <taxon>organismal metagenomes</taxon>
    </lineage>
</organism>
<dbReference type="EMBL" id="MN740770">
    <property type="protein sequence ID" value="QHU10701.1"/>
    <property type="molecule type" value="Genomic_DNA"/>
</dbReference>
<protein>
    <recommendedName>
        <fullName evidence="1">Mrr-like domain-containing protein</fullName>
    </recommendedName>
</protein>
<evidence type="ECO:0000259" key="1">
    <source>
        <dbReference type="Pfam" id="PF13156"/>
    </source>
</evidence>
<evidence type="ECO:0000313" key="2">
    <source>
        <dbReference type="EMBL" id="QHU10701.1"/>
    </source>
</evidence>